<dbReference type="EMBL" id="JZWT02000016">
    <property type="protein sequence ID" value="MFB6490919.1"/>
    <property type="molecule type" value="Genomic_DNA"/>
</dbReference>
<name>A0ACC6V1I1_9CREN</name>
<dbReference type="Proteomes" id="UP000033636">
    <property type="component" value="Unassembled WGS sequence"/>
</dbReference>
<organism evidence="1 2">
    <name type="scientific">Thermoproteus sp. AZ2</name>
    <dbReference type="NCBI Taxonomy" id="1609232"/>
    <lineage>
        <taxon>Archaea</taxon>
        <taxon>Thermoproteota</taxon>
        <taxon>Thermoprotei</taxon>
        <taxon>Thermoproteales</taxon>
        <taxon>Thermoproteaceae</taxon>
        <taxon>Thermoproteus</taxon>
    </lineage>
</organism>
<evidence type="ECO:0000313" key="1">
    <source>
        <dbReference type="EMBL" id="MFB6490919.1"/>
    </source>
</evidence>
<accession>A0ACC6V1I1</accession>
<gene>
    <name evidence="1" type="ORF">TU35_006715</name>
</gene>
<proteinExistence type="predicted"/>
<evidence type="ECO:0000313" key="2">
    <source>
        <dbReference type="Proteomes" id="UP000033636"/>
    </source>
</evidence>
<protein>
    <submittedName>
        <fullName evidence="1">SDR family oxidoreductase</fullName>
    </submittedName>
</protein>
<sequence>MRFSSKVAVVTGGARGIGAAIAFKLGSEGAKVVVADIDEGAGRYREAWLRERGIDASFIKADVSREADVASLFNAVVEKYGGVDILVNNAGIGNFKDFFEETLEDWYRVINTNLTGPYLCSKYAARIMARRGGVIINIASTRAFQSEPNTVPYSASKGGLIALTHALAVTLARYKIRVVSVSPGWIDTSEWQIPPRRPQLNKLDHSQHLTGRVGDPMDVANLVAFLASDEASWISGVNFTIDGGMTVKMIYLDPNVIGEAVASLTGDDLLARGLAQALARWDALSDEERSALRRYFSRWLPSQ</sequence>
<comment type="caution">
    <text evidence="1">The sequence shown here is derived from an EMBL/GenBank/DDBJ whole genome shotgun (WGS) entry which is preliminary data.</text>
</comment>
<reference evidence="1" key="1">
    <citation type="submission" date="2024-07" db="EMBL/GenBank/DDBJ databases">
        <title>Metagenome and Metagenome-Assembled Genomes of Archaea from a hot spring from the geothermal field of Los Azufres, Mexico.</title>
        <authorList>
            <person name="Marin-Paredes R."/>
            <person name="Martinez-Romero E."/>
            <person name="Servin-Garciduenas L.E."/>
        </authorList>
    </citation>
    <scope>NUCLEOTIDE SEQUENCE</scope>
</reference>